<evidence type="ECO:0000259" key="3">
    <source>
        <dbReference type="Pfam" id="PF04253"/>
    </source>
</evidence>
<evidence type="ECO:0000256" key="1">
    <source>
        <dbReference type="ARBA" id="ARBA00005634"/>
    </source>
</evidence>
<accession>A0A160VHD6</accession>
<dbReference type="AlphaFoldDB" id="A0A160VHD6"/>
<comment type="similarity">
    <text evidence="1">Belongs to the peptidase M28 family. M28B subfamily.</text>
</comment>
<dbReference type="FunFam" id="3.40.630.10:FF:000101">
    <property type="entry name" value="N-acetylated alpha-linked acidic dipeptidase like 1"/>
    <property type="match status" value="1"/>
</dbReference>
<evidence type="ECO:0000259" key="4">
    <source>
        <dbReference type="Pfam" id="PF04389"/>
    </source>
</evidence>
<keyword evidence="5" id="KW-0645">Protease</keyword>
<gene>
    <name evidence="5" type="ORF">MGWOODY_Mmi2154</name>
</gene>
<dbReference type="Gene3D" id="3.50.30.30">
    <property type="match status" value="1"/>
</dbReference>
<dbReference type="Pfam" id="PF02225">
    <property type="entry name" value="PA"/>
    <property type="match status" value="1"/>
</dbReference>
<dbReference type="PANTHER" id="PTHR10404">
    <property type="entry name" value="N-ACETYLATED-ALPHA-LINKED ACIDIC DIPEPTIDASE"/>
    <property type="match status" value="1"/>
</dbReference>
<dbReference type="Gene3D" id="3.40.630.10">
    <property type="entry name" value="Zn peptidases"/>
    <property type="match status" value="1"/>
</dbReference>
<dbReference type="SUPFAM" id="SSF53187">
    <property type="entry name" value="Zn-dependent exopeptidases"/>
    <property type="match status" value="1"/>
</dbReference>
<dbReference type="PROSITE" id="PS51257">
    <property type="entry name" value="PROKAR_LIPOPROTEIN"/>
    <property type="match status" value="1"/>
</dbReference>
<dbReference type="SUPFAM" id="SSF47672">
    <property type="entry name" value="Transferrin receptor-like dimerisation domain"/>
    <property type="match status" value="1"/>
</dbReference>
<dbReference type="Pfam" id="PF04389">
    <property type="entry name" value="Peptidase_M28"/>
    <property type="match status" value="1"/>
</dbReference>
<dbReference type="EC" id="3.4.17.21" evidence="5"/>
<feature type="domain" description="PA" evidence="2">
    <location>
        <begin position="158"/>
        <end position="224"/>
    </location>
</feature>
<dbReference type="InterPro" id="IPR007365">
    <property type="entry name" value="TFR-like_dimer_dom"/>
</dbReference>
<dbReference type="SUPFAM" id="SSF52025">
    <property type="entry name" value="PA domain"/>
    <property type="match status" value="1"/>
</dbReference>
<dbReference type="InterPro" id="IPR003137">
    <property type="entry name" value="PA_domain"/>
</dbReference>
<sequence>MKIISLGSILPFFFIISCNQVPAVDAADPEMDLVSTFDIALDRETQTNLEAQFDAVLNPQNLDDWMKHMSSKPHHVGSPWSKQNAEFIAEKFESWGFETEIETFDVLMPFPIIRKLEMVGPNKVSLQLKEPALDEDATSGITKDLLPGFNAFSADGDVTAELVYVNYGIPADYEELERLGIKVEGKIILARYGGSWRGIKPKVAREKGAIGCILYSDPKDDGYFQGDVYPDGPYRMEHGLQRGSVLDMPLYPGDPLTPGYGAKPDVERLAIEDAPTIMKIPVMPISYADALPLLKALEGPVAPSSWRGALPVTYHIGPGPIKVHLQLKFDWGLRRAYNPVAKLKGSVYPDEWIMRGNHHDGWAQGAADPISGMVSLMEEARAIGELVKTGWRPKRTLVYAGWDAEEPGLLGSTEWVEYHLDEIQEKMVVYINTDGTGVGFMGVSGSHSLEKFVNEVASELKDPVQDVTLKKRIRSRLRISGNKDAERDDLRIYPLGSGSDYTAFIHHAGVPALNIGFGGESGGGSYHSIFDSYDHYKRFSDGDYIYGTTLAKVNGRLVLRLSEADILPFRFMNMAENIGTFIESNKKLAKTVAEKTKRRNRLLNEKAFTVSANPKKTYLPPKRLDDVPEFDFTPLEAAHQRLKTSAMNYEKALSSMKKGSMSAEIKIQVNRLLKDVEQAMTREEGLPRRNWFKNMIYAPGYYTGYGVKTLPGIREGLEERKWDETHLFIGEVTRALDRASAKINAATEILKAG</sequence>
<feature type="domain" description="Transferrin receptor-like dimerisation" evidence="3">
    <location>
        <begin position="630"/>
        <end position="743"/>
    </location>
</feature>
<evidence type="ECO:0000313" key="5">
    <source>
        <dbReference type="EMBL" id="CUV10208.1"/>
    </source>
</evidence>
<dbReference type="PANTHER" id="PTHR10404:SF46">
    <property type="entry name" value="VACUOLAR PROTEIN SORTING-ASSOCIATED PROTEIN 70"/>
    <property type="match status" value="1"/>
</dbReference>
<reference evidence="5" key="1">
    <citation type="submission" date="2015-10" db="EMBL/GenBank/DDBJ databases">
        <authorList>
            <person name="Gilbert D.G."/>
        </authorList>
    </citation>
    <scope>NUCLEOTIDE SEQUENCE</scope>
</reference>
<feature type="domain" description="Peptidase M28" evidence="4">
    <location>
        <begin position="338"/>
        <end position="537"/>
    </location>
</feature>
<keyword evidence="5" id="KW-0378">Hydrolase</keyword>
<dbReference type="Gene3D" id="1.20.930.40">
    <property type="entry name" value="Transferrin receptor-like, dimerisation domain"/>
    <property type="match status" value="1"/>
</dbReference>
<dbReference type="Pfam" id="PF04253">
    <property type="entry name" value="TFR_dimer"/>
    <property type="match status" value="1"/>
</dbReference>
<dbReference type="EMBL" id="FAXC01000371">
    <property type="protein sequence ID" value="CUV10208.1"/>
    <property type="molecule type" value="Genomic_DNA"/>
</dbReference>
<name>A0A160VHD6_9ZZZZ</name>
<keyword evidence="5" id="KW-0121">Carboxypeptidase</keyword>
<protein>
    <submittedName>
        <fullName evidence="5">Glutamate carboxypeptidase II</fullName>
        <ecNumber evidence="5">3.4.17.21</ecNumber>
    </submittedName>
</protein>
<dbReference type="InterPro" id="IPR046450">
    <property type="entry name" value="PA_dom_sf"/>
</dbReference>
<dbReference type="InterPro" id="IPR007484">
    <property type="entry name" value="Peptidase_M28"/>
</dbReference>
<dbReference type="InterPro" id="IPR036757">
    <property type="entry name" value="TFR-like_dimer_dom_sf"/>
</dbReference>
<dbReference type="GO" id="GO:0004181">
    <property type="term" value="F:metallocarboxypeptidase activity"/>
    <property type="evidence" value="ECO:0007669"/>
    <property type="project" value="UniProtKB-EC"/>
</dbReference>
<dbReference type="CDD" id="cd02121">
    <property type="entry name" value="PA_GCPII_like"/>
    <property type="match status" value="1"/>
</dbReference>
<proteinExistence type="inferred from homology"/>
<dbReference type="InterPro" id="IPR039373">
    <property type="entry name" value="Peptidase_M28B"/>
</dbReference>
<organism evidence="5">
    <name type="scientific">hydrothermal vent metagenome</name>
    <dbReference type="NCBI Taxonomy" id="652676"/>
    <lineage>
        <taxon>unclassified sequences</taxon>
        <taxon>metagenomes</taxon>
        <taxon>ecological metagenomes</taxon>
    </lineage>
</organism>
<evidence type="ECO:0000259" key="2">
    <source>
        <dbReference type="Pfam" id="PF02225"/>
    </source>
</evidence>